<organism evidence="3 4">
    <name type="scientific">Rhynchospora tenuis</name>
    <dbReference type="NCBI Taxonomy" id="198213"/>
    <lineage>
        <taxon>Eukaryota</taxon>
        <taxon>Viridiplantae</taxon>
        <taxon>Streptophyta</taxon>
        <taxon>Embryophyta</taxon>
        <taxon>Tracheophyta</taxon>
        <taxon>Spermatophyta</taxon>
        <taxon>Magnoliopsida</taxon>
        <taxon>Liliopsida</taxon>
        <taxon>Poales</taxon>
        <taxon>Cyperaceae</taxon>
        <taxon>Cyperoideae</taxon>
        <taxon>Rhynchosporeae</taxon>
        <taxon>Rhynchospora</taxon>
    </lineage>
</organism>
<dbReference type="PANTHER" id="PTHR47186:SF3">
    <property type="entry name" value="OS09G0267800 PROTEIN"/>
    <property type="match status" value="1"/>
</dbReference>
<evidence type="ECO:0000256" key="1">
    <source>
        <dbReference type="ARBA" id="ARBA00022737"/>
    </source>
</evidence>
<accession>A0AAD6A2H7</accession>
<feature type="domain" description="Disease resistance R13L4/SHOC-2-like LRR" evidence="2">
    <location>
        <begin position="77"/>
        <end position="402"/>
    </location>
</feature>
<keyword evidence="4" id="KW-1185">Reference proteome</keyword>
<keyword evidence="1" id="KW-0677">Repeat</keyword>
<dbReference type="InterPro" id="IPR032675">
    <property type="entry name" value="LRR_dom_sf"/>
</dbReference>
<protein>
    <recommendedName>
        <fullName evidence="2">Disease resistance R13L4/SHOC-2-like LRR domain-containing protein</fullName>
    </recommendedName>
</protein>
<name>A0AAD6A2H7_9POAL</name>
<dbReference type="InterPro" id="IPR055414">
    <property type="entry name" value="LRR_R13L4/SHOC2-like"/>
</dbReference>
<dbReference type="EMBL" id="JAMRDG010000001">
    <property type="protein sequence ID" value="KAJ3708390.1"/>
    <property type="molecule type" value="Genomic_DNA"/>
</dbReference>
<dbReference type="AlphaFoldDB" id="A0AAD6A2H7"/>
<evidence type="ECO:0000313" key="3">
    <source>
        <dbReference type="EMBL" id="KAJ3708390.1"/>
    </source>
</evidence>
<proteinExistence type="predicted"/>
<evidence type="ECO:0000313" key="4">
    <source>
        <dbReference type="Proteomes" id="UP001210211"/>
    </source>
</evidence>
<comment type="caution">
    <text evidence="3">The sequence shown here is derived from an EMBL/GenBank/DDBJ whole genome shotgun (WGS) entry which is preliminary data.</text>
</comment>
<gene>
    <name evidence="3" type="ORF">LUZ61_012095</name>
</gene>
<sequence length="418" mass="48282">MIQVSSRDYGGSIIWCRIHDLLHDLAIRKARDENFLVAFPTKVDDVRRLAIHDREPSRELMGSAVSNLRSLWCRGKAPNVSQFTHLKVLSNSKTVDYEPDKFGRLSLLRYVQVKLRVREGDKDYFGKFIGGMRFLQTLDLRKTNDCDLPDLVWNIKTLRHVLLAGNSLGPPPSIDLTNLQTLRGVKARESWVAQGSPKLANVKHLGIYVPEAQGGVQWDAIVTLLNTMKYLVYFELKGPNIPLKIIDMRHFLFCCRLTFLRLSDTRYDMEKSAQPLNQIVPDVGMLPKYLINLRLQDIKYLKDLFPVVEKLENLRYLYLHGPKLPLRLCCSARGFGKLEQLDLWYLEGLEEWEIEEGAMPMLKNLDVFRCLALRVPLGLQYLTVLQKLKWWQNGTSETEENEIRNICKHVPSVVFSPF</sequence>
<dbReference type="Gene3D" id="3.80.10.10">
    <property type="entry name" value="Ribonuclease Inhibitor"/>
    <property type="match status" value="1"/>
</dbReference>
<dbReference type="PANTHER" id="PTHR47186">
    <property type="entry name" value="LEUCINE-RICH REPEAT-CONTAINING PROTEIN 57"/>
    <property type="match status" value="1"/>
</dbReference>
<reference evidence="3 4" key="1">
    <citation type="journal article" date="2022" name="Cell">
        <title>Repeat-based holocentromeres influence genome architecture and karyotype evolution.</title>
        <authorList>
            <person name="Hofstatter P.G."/>
            <person name="Thangavel G."/>
            <person name="Lux T."/>
            <person name="Neumann P."/>
            <person name="Vondrak T."/>
            <person name="Novak P."/>
            <person name="Zhang M."/>
            <person name="Costa L."/>
            <person name="Castellani M."/>
            <person name="Scott A."/>
            <person name="Toegelov H."/>
            <person name="Fuchs J."/>
            <person name="Mata-Sucre Y."/>
            <person name="Dias Y."/>
            <person name="Vanzela A.L.L."/>
            <person name="Huettel B."/>
            <person name="Almeida C.C.S."/>
            <person name="Simkova H."/>
            <person name="Souza G."/>
            <person name="Pedrosa-Harand A."/>
            <person name="Macas J."/>
            <person name="Mayer K.F.X."/>
            <person name="Houben A."/>
            <person name="Marques A."/>
        </authorList>
    </citation>
    <scope>NUCLEOTIDE SEQUENCE [LARGE SCALE GENOMIC DNA]</scope>
    <source>
        <strain evidence="3">RhyTen1mFocal</strain>
    </source>
</reference>
<dbReference type="SUPFAM" id="SSF52058">
    <property type="entry name" value="L domain-like"/>
    <property type="match status" value="1"/>
</dbReference>
<dbReference type="Proteomes" id="UP001210211">
    <property type="component" value="Unassembled WGS sequence"/>
</dbReference>
<dbReference type="Pfam" id="PF23598">
    <property type="entry name" value="LRR_14"/>
    <property type="match status" value="1"/>
</dbReference>
<evidence type="ECO:0000259" key="2">
    <source>
        <dbReference type="Pfam" id="PF23598"/>
    </source>
</evidence>